<evidence type="ECO:0000256" key="1">
    <source>
        <dbReference type="ARBA" id="ARBA00022801"/>
    </source>
</evidence>
<name>A0ABR1IJY2_9HYPO</name>
<keyword evidence="2" id="KW-0547">Nucleotide-binding</keyword>
<keyword evidence="2" id="KW-0067">ATP-binding</keyword>
<sequence>MERTGFRSPPVVRSPFVALSSHGDEFSTISELRNTVRSGAFLEEAIVPYLRGYLQESDPPLNAYLLDFFKHGGVRTIGHVNEIPASELFSRLKEFGTILYTIVACLPI</sequence>
<reference evidence="3 4" key="1">
    <citation type="journal article" date="2025" name="Microbiol. Resour. Announc.">
        <title>Draft genome sequences for Neonectria magnoliae and Neonectria punicea, canker pathogens of Liriodendron tulipifera and Acer saccharum in West Virginia.</title>
        <authorList>
            <person name="Petronek H.M."/>
            <person name="Kasson M.T."/>
            <person name="Metheny A.M."/>
            <person name="Stauder C.M."/>
            <person name="Lovett B."/>
            <person name="Lynch S.C."/>
            <person name="Garnas J.R."/>
            <person name="Kasson L.R."/>
            <person name="Stajich J.E."/>
        </authorList>
    </citation>
    <scope>NUCLEOTIDE SEQUENCE [LARGE SCALE GENOMIC DNA]</scope>
    <source>
        <strain evidence="3 4">NRRL 64651</strain>
    </source>
</reference>
<dbReference type="EMBL" id="JAZAVK010000002">
    <property type="protein sequence ID" value="KAK7432917.1"/>
    <property type="molecule type" value="Genomic_DNA"/>
</dbReference>
<keyword evidence="4" id="KW-1185">Reference proteome</keyword>
<protein>
    <submittedName>
        <fullName evidence="3">Uncharacterized protein</fullName>
    </submittedName>
</protein>
<keyword evidence="1" id="KW-0378">Hydrolase</keyword>
<evidence type="ECO:0000256" key="2">
    <source>
        <dbReference type="ARBA" id="ARBA00022806"/>
    </source>
</evidence>
<proteinExistence type="predicted"/>
<dbReference type="PANTHER" id="PTHR44533">
    <property type="entry name" value="DEAD/H RNA HELICASE, PUTATIVE-RELATED"/>
    <property type="match status" value="1"/>
</dbReference>
<evidence type="ECO:0000313" key="4">
    <source>
        <dbReference type="Proteomes" id="UP001498421"/>
    </source>
</evidence>
<comment type="caution">
    <text evidence="3">The sequence shown here is derived from an EMBL/GenBank/DDBJ whole genome shotgun (WGS) entry which is preliminary data.</text>
</comment>
<gene>
    <name evidence="3" type="ORF">QQZ08_000388</name>
</gene>
<dbReference type="InterPro" id="IPR052431">
    <property type="entry name" value="SKI2_subfamily_helicases"/>
</dbReference>
<accession>A0ABR1IJY2</accession>
<dbReference type="Proteomes" id="UP001498421">
    <property type="component" value="Unassembled WGS sequence"/>
</dbReference>
<organism evidence="3 4">
    <name type="scientific">Neonectria magnoliae</name>
    <dbReference type="NCBI Taxonomy" id="2732573"/>
    <lineage>
        <taxon>Eukaryota</taxon>
        <taxon>Fungi</taxon>
        <taxon>Dikarya</taxon>
        <taxon>Ascomycota</taxon>
        <taxon>Pezizomycotina</taxon>
        <taxon>Sordariomycetes</taxon>
        <taxon>Hypocreomycetidae</taxon>
        <taxon>Hypocreales</taxon>
        <taxon>Nectriaceae</taxon>
        <taxon>Neonectria</taxon>
    </lineage>
</organism>
<keyword evidence="2" id="KW-0347">Helicase</keyword>
<evidence type="ECO:0000313" key="3">
    <source>
        <dbReference type="EMBL" id="KAK7432917.1"/>
    </source>
</evidence>
<dbReference type="PANTHER" id="PTHR44533:SF4">
    <property type="entry name" value="DEAD_H RNA HELICASE, PUTATIVE-RELATED"/>
    <property type="match status" value="1"/>
</dbReference>